<protein>
    <submittedName>
        <fullName evidence="1">Uncharacterized protein</fullName>
    </submittedName>
</protein>
<dbReference type="OrthoDB" id="1742686at2759"/>
<reference evidence="1" key="1">
    <citation type="submission" date="2023-05" db="EMBL/GenBank/DDBJ databases">
        <title>Genome and transcriptome analyses reveal genes involved in the formation of fine ridges on petal epidermal cells in Hibiscus trionum.</title>
        <authorList>
            <person name="Koshimizu S."/>
            <person name="Masuda S."/>
            <person name="Ishii T."/>
            <person name="Shirasu K."/>
            <person name="Hoshino A."/>
            <person name="Arita M."/>
        </authorList>
    </citation>
    <scope>NUCLEOTIDE SEQUENCE</scope>
    <source>
        <strain evidence="1">Hamamatsu line</strain>
    </source>
</reference>
<name>A0A9W7M194_HIBTR</name>
<keyword evidence="2" id="KW-1185">Reference proteome</keyword>
<gene>
    <name evidence="1" type="ORF">HRI_002060900</name>
</gene>
<proteinExistence type="predicted"/>
<evidence type="ECO:0000313" key="1">
    <source>
        <dbReference type="EMBL" id="GMI83916.1"/>
    </source>
</evidence>
<accession>A0A9W7M194</accession>
<organism evidence="1 2">
    <name type="scientific">Hibiscus trionum</name>
    <name type="common">Flower of an hour</name>
    <dbReference type="NCBI Taxonomy" id="183268"/>
    <lineage>
        <taxon>Eukaryota</taxon>
        <taxon>Viridiplantae</taxon>
        <taxon>Streptophyta</taxon>
        <taxon>Embryophyta</taxon>
        <taxon>Tracheophyta</taxon>
        <taxon>Spermatophyta</taxon>
        <taxon>Magnoliopsida</taxon>
        <taxon>eudicotyledons</taxon>
        <taxon>Gunneridae</taxon>
        <taxon>Pentapetalae</taxon>
        <taxon>rosids</taxon>
        <taxon>malvids</taxon>
        <taxon>Malvales</taxon>
        <taxon>Malvaceae</taxon>
        <taxon>Malvoideae</taxon>
        <taxon>Hibiscus</taxon>
    </lineage>
</organism>
<dbReference type="PANTHER" id="PTHR11439:SF463">
    <property type="entry name" value="REVERSE TRANSCRIPTASE TY1_COPIA-TYPE DOMAIN-CONTAINING PROTEIN"/>
    <property type="match status" value="1"/>
</dbReference>
<dbReference type="Proteomes" id="UP001165190">
    <property type="component" value="Unassembled WGS sequence"/>
</dbReference>
<dbReference type="AlphaFoldDB" id="A0A9W7M194"/>
<sequence>MAHAATEVTWVKAVLTEMSVDLDEVPRIWCDNTSAVAMAANPILHAKTKHIELDLHFVRKKVAAFEIQVNHVPADCQAADAMTKPLPLNKFKIFRRKFSVHDIQEVFLEVRKQSEC</sequence>
<dbReference type="EMBL" id="BSYR01000019">
    <property type="protein sequence ID" value="GMI83916.1"/>
    <property type="molecule type" value="Genomic_DNA"/>
</dbReference>
<evidence type="ECO:0000313" key="2">
    <source>
        <dbReference type="Proteomes" id="UP001165190"/>
    </source>
</evidence>
<comment type="caution">
    <text evidence="1">The sequence shown here is derived from an EMBL/GenBank/DDBJ whole genome shotgun (WGS) entry which is preliminary data.</text>
</comment>
<dbReference type="CDD" id="cd09272">
    <property type="entry name" value="RNase_HI_RT_Ty1"/>
    <property type="match status" value="1"/>
</dbReference>
<dbReference type="PANTHER" id="PTHR11439">
    <property type="entry name" value="GAG-POL-RELATED RETROTRANSPOSON"/>
    <property type="match status" value="1"/>
</dbReference>